<keyword evidence="1" id="KW-1133">Transmembrane helix</keyword>
<dbReference type="Proteomes" id="UP000078541">
    <property type="component" value="Unassembled WGS sequence"/>
</dbReference>
<evidence type="ECO:0000313" key="3">
    <source>
        <dbReference type="Proteomes" id="UP000078541"/>
    </source>
</evidence>
<organism evidence="2 3">
    <name type="scientific">Trachymyrmex septentrionalis</name>
    <dbReference type="NCBI Taxonomy" id="34720"/>
    <lineage>
        <taxon>Eukaryota</taxon>
        <taxon>Metazoa</taxon>
        <taxon>Ecdysozoa</taxon>
        <taxon>Arthropoda</taxon>
        <taxon>Hexapoda</taxon>
        <taxon>Insecta</taxon>
        <taxon>Pterygota</taxon>
        <taxon>Neoptera</taxon>
        <taxon>Endopterygota</taxon>
        <taxon>Hymenoptera</taxon>
        <taxon>Apocrita</taxon>
        <taxon>Aculeata</taxon>
        <taxon>Formicoidea</taxon>
        <taxon>Formicidae</taxon>
        <taxon>Myrmicinae</taxon>
        <taxon>Trachymyrmex</taxon>
    </lineage>
</organism>
<evidence type="ECO:0000256" key="1">
    <source>
        <dbReference type="SAM" id="Phobius"/>
    </source>
</evidence>
<accession>A0A195FGA1</accession>
<dbReference type="EMBL" id="KQ981606">
    <property type="protein sequence ID" value="KYN39428.1"/>
    <property type="molecule type" value="Genomic_DNA"/>
</dbReference>
<proteinExistence type="predicted"/>
<keyword evidence="3" id="KW-1185">Reference proteome</keyword>
<protein>
    <submittedName>
        <fullName evidence="2">Uncharacterized protein</fullName>
    </submittedName>
</protein>
<evidence type="ECO:0000313" key="2">
    <source>
        <dbReference type="EMBL" id="KYN39428.1"/>
    </source>
</evidence>
<feature type="transmembrane region" description="Helical" evidence="1">
    <location>
        <begin position="41"/>
        <end position="60"/>
    </location>
</feature>
<name>A0A195FGA1_9HYME</name>
<keyword evidence="1" id="KW-0812">Transmembrane</keyword>
<gene>
    <name evidence="2" type="ORF">ALC56_05921</name>
</gene>
<keyword evidence="1" id="KW-0472">Membrane</keyword>
<sequence length="68" mass="7463">MASLRGLDGFEVTSAEIVLDRTRIHSATYIKIFLSVSRGLFLLNLIAAFPAIVFALDIGVRAETSHRT</sequence>
<reference evidence="2 3" key="1">
    <citation type="submission" date="2016-03" db="EMBL/GenBank/DDBJ databases">
        <title>Trachymyrmex septentrionalis WGS genome.</title>
        <authorList>
            <person name="Nygaard S."/>
            <person name="Hu H."/>
            <person name="Boomsma J."/>
            <person name="Zhang G."/>
        </authorList>
    </citation>
    <scope>NUCLEOTIDE SEQUENCE [LARGE SCALE GENOMIC DNA]</scope>
    <source>
        <strain evidence="2">Tsep2-gDNA-1</strain>
        <tissue evidence="2">Whole body</tissue>
    </source>
</reference>
<dbReference type="AlphaFoldDB" id="A0A195FGA1"/>